<feature type="region of interest" description="Disordered" evidence="1">
    <location>
        <begin position="19"/>
        <end position="115"/>
    </location>
</feature>
<gene>
    <name evidence="2" type="ORF">HJG59_009448</name>
</gene>
<reference evidence="2 3" key="1">
    <citation type="journal article" date="2020" name="Nature">
        <title>Six reference-quality genomes reveal evolution of bat adaptations.</title>
        <authorList>
            <person name="Jebb D."/>
            <person name="Huang Z."/>
            <person name="Pippel M."/>
            <person name="Hughes G.M."/>
            <person name="Lavrichenko K."/>
            <person name="Devanna P."/>
            <person name="Winkler S."/>
            <person name="Jermiin L.S."/>
            <person name="Skirmuntt E.C."/>
            <person name="Katzourakis A."/>
            <person name="Burkitt-Gray L."/>
            <person name="Ray D.A."/>
            <person name="Sullivan K.A.M."/>
            <person name="Roscito J.G."/>
            <person name="Kirilenko B.M."/>
            <person name="Davalos L.M."/>
            <person name="Corthals A.P."/>
            <person name="Power M.L."/>
            <person name="Jones G."/>
            <person name="Ransome R.D."/>
            <person name="Dechmann D.K.N."/>
            <person name="Locatelli A.G."/>
            <person name="Puechmaille S.J."/>
            <person name="Fedrigo O."/>
            <person name="Jarvis E.D."/>
            <person name="Hiller M."/>
            <person name="Vernes S.C."/>
            <person name="Myers E.W."/>
            <person name="Teeling E.C."/>
        </authorList>
    </citation>
    <scope>NUCLEOTIDE SEQUENCE [LARGE SCALE GENOMIC DNA]</scope>
    <source>
        <strain evidence="2">MMolMol1</strain>
        <tissue evidence="2">Muscle</tissue>
    </source>
</reference>
<comment type="caution">
    <text evidence="2">The sequence shown here is derived from an EMBL/GenBank/DDBJ whole genome shotgun (WGS) entry which is preliminary data.</text>
</comment>
<dbReference type="EMBL" id="JACASF010000019">
    <property type="protein sequence ID" value="KAF6416137.1"/>
    <property type="molecule type" value="Genomic_DNA"/>
</dbReference>
<keyword evidence="3" id="KW-1185">Reference proteome</keyword>
<feature type="compositionally biased region" description="Basic and acidic residues" evidence="1">
    <location>
        <begin position="220"/>
        <end position="233"/>
    </location>
</feature>
<protein>
    <submittedName>
        <fullName evidence="2">Uncharacterized protein</fullName>
    </submittedName>
</protein>
<feature type="compositionally biased region" description="Basic and acidic residues" evidence="1">
    <location>
        <begin position="60"/>
        <end position="91"/>
    </location>
</feature>
<feature type="compositionally biased region" description="Basic and acidic residues" evidence="1">
    <location>
        <begin position="22"/>
        <end position="39"/>
    </location>
</feature>
<name>A0A7J8CYZ3_MOLMO</name>
<proteinExistence type="predicted"/>
<evidence type="ECO:0000256" key="1">
    <source>
        <dbReference type="SAM" id="MobiDB-lite"/>
    </source>
</evidence>
<sequence length="254" mass="28907">MSHVTNWKVSQVKTLMPCDNVRIPHERKKENKKHEEHSDGQAWPRGQVLQTGEGAPTTEDGIKDTGGDKSTEEHLSLSKTEPRHDAKDREPPVPLGPVYPRLISSPSTKAGGRSWDLFPPTAKNFRIHDGPFRRFLDMKAEKRLASWKERRSRYGDINMHKCYPLGQVFTPFRALATTEMRRLVFPQHLPRSPRTRRLGTPCTDEGSLQDLPLSSSELGLGKDDNNHEREKQASHVRTPLFPPIVKATQSNNRK</sequence>
<feature type="region of interest" description="Disordered" evidence="1">
    <location>
        <begin position="191"/>
        <end position="254"/>
    </location>
</feature>
<accession>A0A7J8CYZ3</accession>
<evidence type="ECO:0000313" key="2">
    <source>
        <dbReference type="EMBL" id="KAF6416137.1"/>
    </source>
</evidence>
<organism evidence="2 3">
    <name type="scientific">Molossus molossus</name>
    <name type="common">Pallas' mastiff bat</name>
    <name type="synonym">Vespertilio molossus</name>
    <dbReference type="NCBI Taxonomy" id="27622"/>
    <lineage>
        <taxon>Eukaryota</taxon>
        <taxon>Metazoa</taxon>
        <taxon>Chordata</taxon>
        <taxon>Craniata</taxon>
        <taxon>Vertebrata</taxon>
        <taxon>Euteleostomi</taxon>
        <taxon>Mammalia</taxon>
        <taxon>Eutheria</taxon>
        <taxon>Laurasiatheria</taxon>
        <taxon>Chiroptera</taxon>
        <taxon>Yangochiroptera</taxon>
        <taxon>Molossidae</taxon>
        <taxon>Molossus</taxon>
    </lineage>
</organism>
<dbReference type="InParanoid" id="A0A7J8CYZ3"/>
<evidence type="ECO:0000313" key="3">
    <source>
        <dbReference type="Proteomes" id="UP000550707"/>
    </source>
</evidence>
<dbReference type="Proteomes" id="UP000550707">
    <property type="component" value="Unassembled WGS sequence"/>
</dbReference>
<dbReference type="AlphaFoldDB" id="A0A7J8CYZ3"/>